<evidence type="ECO:0000256" key="2">
    <source>
        <dbReference type="ARBA" id="ARBA00022679"/>
    </source>
</evidence>
<dbReference type="CDD" id="cd02440">
    <property type="entry name" value="AdoMet_MTases"/>
    <property type="match status" value="1"/>
</dbReference>
<dbReference type="PANTHER" id="PTHR43861:SF1">
    <property type="entry name" value="TRANS-ACONITATE 2-METHYLTRANSFERASE"/>
    <property type="match status" value="1"/>
</dbReference>
<dbReference type="GO" id="GO:0032259">
    <property type="term" value="P:methylation"/>
    <property type="evidence" value="ECO:0007669"/>
    <property type="project" value="UniProtKB-KW"/>
</dbReference>
<evidence type="ECO:0000313" key="5">
    <source>
        <dbReference type="Proteomes" id="UP001156498"/>
    </source>
</evidence>
<gene>
    <name evidence="4" type="ORF">OUQ99_23965</name>
</gene>
<dbReference type="InterPro" id="IPR029063">
    <property type="entry name" value="SAM-dependent_MTases_sf"/>
</dbReference>
<dbReference type="Pfam" id="PF13649">
    <property type="entry name" value="Methyltransf_25"/>
    <property type="match status" value="1"/>
</dbReference>
<dbReference type="Proteomes" id="UP001156498">
    <property type="component" value="Chromosome"/>
</dbReference>
<dbReference type="SUPFAM" id="SSF53335">
    <property type="entry name" value="S-adenosyl-L-methionine-dependent methyltransferases"/>
    <property type="match status" value="1"/>
</dbReference>
<dbReference type="EMBL" id="CP113264">
    <property type="protein sequence ID" value="WAE72240.1"/>
    <property type="molecule type" value="Genomic_DNA"/>
</dbReference>
<sequence length="229" mass="25100">MPSENTAPDPLDLAPDPEAWAERSAQQAAAFDTIGERYDEAFPRKEGQEERVRRLLDLLPPGAHVLDLGSGTGLPTARQFASAGVRVTGYEISGRMIEIARRNVPQATFVQADILDLKPVESSYDAIVAFFSLLCLPKARIPEALSRIRASLVPEGLLCLAMVEADMDDAPIPFLGSDVRVSGYPREELRRVVREAGLLVEDERVVSYEPEDSGAHPETQVFLTCRRGA</sequence>
<keyword evidence="1 4" id="KW-0489">Methyltransferase</keyword>
<keyword evidence="2" id="KW-0808">Transferase</keyword>
<reference evidence="4 5" key="1">
    <citation type="journal article" date="2013" name="Int. J. Syst. Evol. Microbiol.">
        <title>Description of Streptomonospora sediminis sp. nov. and Streptomonospora nanhaiensis sp. nov., and reclassification of Nocardiopsis arabia Hozzein &amp; Goodfellow 2008 as Streptomonospora arabica comb. nov. and emended description of the genus Streptomonospora.</title>
        <authorList>
            <person name="Zhang D.F."/>
            <person name="Pan H.Q."/>
            <person name="He J."/>
            <person name="Zhang X.M."/>
            <person name="Zhang Y.G."/>
            <person name="Klenk H.P."/>
            <person name="Hu J.C."/>
            <person name="Li W.J."/>
        </authorList>
    </citation>
    <scope>NUCLEOTIDE SEQUENCE [LARGE SCALE GENOMIC DNA]</scope>
    <source>
        <strain evidence="4 5">12A09</strain>
    </source>
</reference>
<organism evidence="4 5">
    <name type="scientific">Streptomonospora nanhaiensis</name>
    <dbReference type="NCBI Taxonomy" id="1323731"/>
    <lineage>
        <taxon>Bacteria</taxon>
        <taxon>Bacillati</taxon>
        <taxon>Actinomycetota</taxon>
        <taxon>Actinomycetes</taxon>
        <taxon>Streptosporangiales</taxon>
        <taxon>Nocardiopsidaceae</taxon>
        <taxon>Streptomonospora</taxon>
    </lineage>
</organism>
<evidence type="ECO:0000256" key="1">
    <source>
        <dbReference type="ARBA" id="ARBA00022603"/>
    </source>
</evidence>
<evidence type="ECO:0000259" key="3">
    <source>
        <dbReference type="Pfam" id="PF13649"/>
    </source>
</evidence>
<keyword evidence="5" id="KW-1185">Reference proteome</keyword>
<protein>
    <submittedName>
        <fullName evidence="4">Class I SAM-dependent methyltransferase</fullName>
    </submittedName>
</protein>
<accession>A0ABN3FM29</accession>
<dbReference type="InterPro" id="IPR041698">
    <property type="entry name" value="Methyltransf_25"/>
</dbReference>
<name>A0ABN3FM29_9ACTN</name>
<dbReference type="PANTHER" id="PTHR43861">
    <property type="entry name" value="TRANS-ACONITATE 2-METHYLTRANSFERASE-RELATED"/>
    <property type="match status" value="1"/>
</dbReference>
<feature type="domain" description="Methyltransferase" evidence="3">
    <location>
        <begin position="65"/>
        <end position="156"/>
    </location>
</feature>
<dbReference type="RefSeq" id="WP_267946041.1">
    <property type="nucleotide sequence ID" value="NZ_CP113264.1"/>
</dbReference>
<dbReference type="Gene3D" id="3.40.50.150">
    <property type="entry name" value="Vaccinia Virus protein VP39"/>
    <property type="match status" value="1"/>
</dbReference>
<dbReference type="GO" id="GO:0008168">
    <property type="term" value="F:methyltransferase activity"/>
    <property type="evidence" value="ECO:0007669"/>
    <property type="project" value="UniProtKB-KW"/>
</dbReference>
<proteinExistence type="predicted"/>
<evidence type="ECO:0000313" key="4">
    <source>
        <dbReference type="EMBL" id="WAE72240.1"/>
    </source>
</evidence>